<dbReference type="InterPro" id="IPR013525">
    <property type="entry name" value="ABC2_TM"/>
</dbReference>
<comment type="caution">
    <text evidence="7">The sequence shown here is derived from an EMBL/GenBank/DDBJ whole genome shotgun (WGS) entry which is preliminary data.</text>
</comment>
<proteinExistence type="inferred from homology"/>
<dbReference type="GO" id="GO:0043190">
    <property type="term" value="C:ATP-binding cassette (ABC) transporter complex"/>
    <property type="evidence" value="ECO:0007669"/>
    <property type="project" value="InterPro"/>
</dbReference>
<keyword evidence="2 5" id="KW-0812">Transmembrane</keyword>
<evidence type="ECO:0000256" key="5">
    <source>
        <dbReference type="RuleBase" id="RU361157"/>
    </source>
</evidence>
<feature type="transmembrane region" description="Helical" evidence="5">
    <location>
        <begin position="234"/>
        <end position="252"/>
    </location>
</feature>
<dbReference type="AlphaFoldDB" id="A0A4V3EIT4"/>
<evidence type="ECO:0000313" key="8">
    <source>
        <dbReference type="Proteomes" id="UP000294558"/>
    </source>
</evidence>
<dbReference type="Pfam" id="PF01061">
    <property type="entry name" value="ABC2_membrane"/>
    <property type="match status" value="1"/>
</dbReference>
<dbReference type="RefSeq" id="WP_133868105.1">
    <property type="nucleotide sequence ID" value="NZ_JAVJPS010000021.1"/>
</dbReference>
<keyword evidence="5" id="KW-1003">Cell membrane</keyword>
<dbReference type="InterPro" id="IPR051784">
    <property type="entry name" value="Nod_factor_ABC_transporter"/>
</dbReference>
<dbReference type="InterPro" id="IPR000412">
    <property type="entry name" value="ABC_2_transport"/>
</dbReference>
<keyword evidence="4 5" id="KW-0472">Membrane</keyword>
<evidence type="ECO:0000313" key="7">
    <source>
        <dbReference type="EMBL" id="TDT15668.1"/>
    </source>
</evidence>
<evidence type="ECO:0000256" key="2">
    <source>
        <dbReference type="ARBA" id="ARBA00022692"/>
    </source>
</evidence>
<comment type="similarity">
    <text evidence="5">Belongs to the ABC-2 integral membrane protein family.</text>
</comment>
<evidence type="ECO:0000256" key="3">
    <source>
        <dbReference type="ARBA" id="ARBA00022989"/>
    </source>
</evidence>
<accession>A0A4V3EIT4</accession>
<keyword evidence="5" id="KW-0813">Transport</keyword>
<evidence type="ECO:0000256" key="1">
    <source>
        <dbReference type="ARBA" id="ARBA00004141"/>
    </source>
</evidence>
<evidence type="ECO:0000256" key="4">
    <source>
        <dbReference type="ARBA" id="ARBA00023136"/>
    </source>
</evidence>
<dbReference type="GO" id="GO:0140359">
    <property type="term" value="F:ABC-type transporter activity"/>
    <property type="evidence" value="ECO:0007669"/>
    <property type="project" value="InterPro"/>
</dbReference>
<dbReference type="PIRSF" id="PIRSF006648">
    <property type="entry name" value="DrrB"/>
    <property type="match status" value="1"/>
</dbReference>
<feature type="transmembrane region" description="Helical" evidence="5">
    <location>
        <begin position="106"/>
        <end position="134"/>
    </location>
</feature>
<dbReference type="EMBL" id="SOAU01000001">
    <property type="protein sequence ID" value="TDT15668.1"/>
    <property type="molecule type" value="Genomic_DNA"/>
</dbReference>
<dbReference type="OrthoDB" id="9786643at2"/>
<gene>
    <name evidence="7" type="ORF">BDK89_1244</name>
</gene>
<dbReference type="PROSITE" id="PS51012">
    <property type="entry name" value="ABC_TM2"/>
    <property type="match status" value="1"/>
</dbReference>
<sequence length="274" mass="29634">MSWPSTFSLLVRQIRYQMLIFWRTPVALFFTLALPLFILLLFSALFGDATVTVQGSEWPARQFFTGGLAAFTAVSATYTNLANIVPIRREEGILKRWRSTPLPTSVYIGGFVGSALVLAFLGALLMIGVGVVFYDLQVEAAKMPGAILMFFVGVSAFAALGMAVAGMVPTASSAAAVANATILPLAFISNVFIVTGDDAPGWMTTVGNLFPLRPFVVSIQDSFNPFVEAPAIDWARMGFVALWGLVGLALAMKFFTWEPNPGGTTTRRRRRSAD</sequence>
<feature type="transmembrane region" description="Helical" evidence="5">
    <location>
        <begin position="63"/>
        <end position="85"/>
    </location>
</feature>
<feature type="transmembrane region" description="Helical" evidence="5">
    <location>
        <begin position="146"/>
        <end position="168"/>
    </location>
</feature>
<feature type="domain" description="ABC transmembrane type-2" evidence="6">
    <location>
        <begin position="26"/>
        <end position="258"/>
    </location>
</feature>
<protein>
    <recommendedName>
        <fullName evidence="5">Transport permease protein</fullName>
    </recommendedName>
</protein>
<keyword evidence="3 5" id="KW-1133">Transmembrane helix</keyword>
<dbReference type="Proteomes" id="UP000294558">
    <property type="component" value="Unassembled WGS sequence"/>
</dbReference>
<name>A0A4V3EIT4_9ACTN</name>
<dbReference type="PANTHER" id="PTHR43229:SF2">
    <property type="entry name" value="NODULATION PROTEIN J"/>
    <property type="match status" value="1"/>
</dbReference>
<feature type="transmembrane region" description="Helical" evidence="5">
    <location>
        <begin position="175"/>
        <end position="194"/>
    </location>
</feature>
<feature type="transmembrane region" description="Helical" evidence="5">
    <location>
        <begin position="20"/>
        <end position="43"/>
    </location>
</feature>
<reference evidence="7 8" key="1">
    <citation type="submission" date="2019-03" db="EMBL/GenBank/DDBJ databases">
        <title>Sequencing the genomes of 1000 actinobacteria strains.</title>
        <authorList>
            <person name="Klenk H.-P."/>
        </authorList>
    </citation>
    <scope>NUCLEOTIDE SEQUENCE [LARGE SCALE GENOMIC DNA]</scope>
    <source>
        <strain evidence="7 8">DSM 18936</strain>
    </source>
</reference>
<keyword evidence="8" id="KW-1185">Reference proteome</keyword>
<dbReference type="PANTHER" id="PTHR43229">
    <property type="entry name" value="NODULATION PROTEIN J"/>
    <property type="match status" value="1"/>
</dbReference>
<organism evidence="7 8">
    <name type="scientific">Ilumatobacter fluminis</name>
    <dbReference type="NCBI Taxonomy" id="467091"/>
    <lineage>
        <taxon>Bacteria</taxon>
        <taxon>Bacillati</taxon>
        <taxon>Actinomycetota</taxon>
        <taxon>Acidimicrobiia</taxon>
        <taxon>Acidimicrobiales</taxon>
        <taxon>Ilumatobacteraceae</taxon>
        <taxon>Ilumatobacter</taxon>
    </lineage>
</organism>
<comment type="subcellular location">
    <subcellularLocation>
        <location evidence="5">Cell membrane</location>
        <topology evidence="5">Multi-pass membrane protein</topology>
    </subcellularLocation>
    <subcellularLocation>
        <location evidence="1">Membrane</location>
        <topology evidence="1">Multi-pass membrane protein</topology>
    </subcellularLocation>
</comment>
<dbReference type="InterPro" id="IPR047817">
    <property type="entry name" value="ABC2_TM_bact-type"/>
</dbReference>
<evidence type="ECO:0000259" key="6">
    <source>
        <dbReference type="PROSITE" id="PS51012"/>
    </source>
</evidence>